<dbReference type="OrthoDB" id="2289025at2759"/>
<proteinExistence type="predicted"/>
<dbReference type="EMBL" id="LN719927">
    <property type="protein sequence ID" value="CEP08684.1"/>
    <property type="molecule type" value="Genomic_DNA"/>
</dbReference>
<keyword evidence="2" id="KW-1185">Reference proteome</keyword>
<reference evidence="1 2" key="1">
    <citation type="submission" date="2014-09" db="EMBL/GenBank/DDBJ databases">
        <authorList>
            <person name="Ellenberger Sabrina"/>
        </authorList>
    </citation>
    <scope>NUCLEOTIDE SEQUENCE [LARGE SCALE GENOMIC DNA]</scope>
    <source>
        <strain evidence="1 2">CBS 412.66</strain>
    </source>
</reference>
<accession>A0A0B7N0K6</accession>
<name>A0A0B7N0K6_9FUNG</name>
<protein>
    <submittedName>
        <fullName evidence="1">Uncharacterized protein</fullName>
    </submittedName>
</protein>
<dbReference type="Proteomes" id="UP000054107">
    <property type="component" value="Unassembled WGS sequence"/>
</dbReference>
<evidence type="ECO:0000313" key="2">
    <source>
        <dbReference type="Proteomes" id="UP000054107"/>
    </source>
</evidence>
<gene>
    <name evidence="1" type="primary">PARPA_02029.1 scaffold 2311</name>
</gene>
<dbReference type="AlphaFoldDB" id="A0A0B7N0K6"/>
<evidence type="ECO:0000313" key="1">
    <source>
        <dbReference type="EMBL" id="CEP08684.1"/>
    </source>
</evidence>
<organism evidence="1 2">
    <name type="scientific">Parasitella parasitica</name>
    <dbReference type="NCBI Taxonomy" id="35722"/>
    <lineage>
        <taxon>Eukaryota</taxon>
        <taxon>Fungi</taxon>
        <taxon>Fungi incertae sedis</taxon>
        <taxon>Mucoromycota</taxon>
        <taxon>Mucoromycotina</taxon>
        <taxon>Mucoromycetes</taxon>
        <taxon>Mucorales</taxon>
        <taxon>Mucorineae</taxon>
        <taxon>Mucoraceae</taxon>
        <taxon>Parasitella</taxon>
    </lineage>
</organism>
<sequence length="464" mass="51785">MVVQHVSKVQVGHLAKKQLQCVYIYDSMANAAHETGSVEISSPLRMHDERNDRFTTATTTTMDVGERGTISTMMSVSENEDNETLATLSNATDEAIVNELTASTVLSSTSASPSISSQLSVPTQFAEINILPPITDDRLIFNDIDISARFHSFKQDCHTANLEGQEKARTHKDLHKHIDLSTCDALCQHIIQNHKMTNQSFPSEIKLQLEKIMIQLDVDGDRGEACTRLAASRQISALLQDDDVLNPVNRILLSVRNMVERLPRRITGDGPKETELITRHLEAIFSPLFEDLDKNIAFRWTSVSDDEKQANVRPDASINIIYGATLGDRIGCGEVKAQYLALNHRLVGIDLVRVATLAKDASDKHKLKSTLAFLVVGKNATFYIIDRAKTDLYTMCEIAHIQLPYSLDQVPIFISQLNKAINVISCFQSVEKGDNHNYAQNPVTLTDHSMHQIIDPKISKKKRK</sequence>